<dbReference type="EMBL" id="JAIZPD010000001">
    <property type="protein sequence ID" value="KAH0968023.1"/>
    <property type="molecule type" value="Genomic_DNA"/>
</dbReference>
<sequence length="204" mass="22189">MKSAIVLASTAVPVGALPQTKHAAGQKLPWTEGEGLDCHFGGFSESCVGTEIWCNIADYRIKGGFKTAEECFATREAKPGSTEGVCATLKPPKPAPGQTGTPAETPEQKPDFENSEAFRRCNGYIPDNPCIRELFYLQGSVNRFRLNCLSGDLAGDQVHRINLAYYSKDLFPDGPKCGAVQGRLVHLTPKEYKPVCDKCIKPHT</sequence>
<gene>
    <name evidence="2" type="ORF">HRG_00665</name>
</gene>
<accession>A0A9P8N5I9</accession>
<evidence type="ECO:0000313" key="2">
    <source>
        <dbReference type="EMBL" id="KAH0968023.1"/>
    </source>
</evidence>
<name>A0A9P8N5I9_9HYPO</name>
<dbReference type="OrthoDB" id="5153655at2759"/>
<organism evidence="2 3">
    <name type="scientific">Hirsutella rhossiliensis</name>
    <dbReference type="NCBI Taxonomy" id="111463"/>
    <lineage>
        <taxon>Eukaryota</taxon>
        <taxon>Fungi</taxon>
        <taxon>Dikarya</taxon>
        <taxon>Ascomycota</taxon>
        <taxon>Pezizomycotina</taxon>
        <taxon>Sordariomycetes</taxon>
        <taxon>Hypocreomycetidae</taxon>
        <taxon>Hypocreales</taxon>
        <taxon>Ophiocordycipitaceae</taxon>
        <taxon>Hirsutella</taxon>
    </lineage>
</organism>
<proteinExistence type="predicted"/>
<evidence type="ECO:0000313" key="3">
    <source>
        <dbReference type="Proteomes" id="UP000824596"/>
    </source>
</evidence>
<dbReference type="RefSeq" id="XP_044725536.1">
    <property type="nucleotide sequence ID" value="XM_044859136.1"/>
</dbReference>
<reference evidence="2" key="1">
    <citation type="submission" date="2021-09" db="EMBL/GenBank/DDBJ databases">
        <title>A high-quality genome of the endoparasitic fungus Hirsutella rhossiliensis with a comparison of Hirsutella genomes reveals transposable elements contributing to genome size variation.</title>
        <authorList>
            <person name="Lin R."/>
            <person name="Jiao Y."/>
            <person name="Sun X."/>
            <person name="Ling J."/>
            <person name="Xie B."/>
            <person name="Cheng X."/>
        </authorList>
    </citation>
    <scope>NUCLEOTIDE SEQUENCE</scope>
    <source>
        <strain evidence="2">HR02</strain>
    </source>
</reference>
<feature type="region of interest" description="Disordered" evidence="1">
    <location>
        <begin position="83"/>
        <end position="110"/>
    </location>
</feature>
<dbReference type="Proteomes" id="UP000824596">
    <property type="component" value="Unassembled WGS sequence"/>
</dbReference>
<protein>
    <submittedName>
        <fullName evidence="2">Uncharacterized protein</fullName>
    </submittedName>
</protein>
<keyword evidence="3" id="KW-1185">Reference proteome</keyword>
<dbReference type="AlphaFoldDB" id="A0A9P8N5I9"/>
<comment type="caution">
    <text evidence="2">The sequence shown here is derived from an EMBL/GenBank/DDBJ whole genome shotgun (WGS) entry which is preliminary data.</text>
</comment>
<evidence type="ECO:0000256" key="1">
    <source>
        <dbReference type="SAM" id="MobiDB-lite"/>
    </source>
</evidence>
<dbReference type="GeneID" id="68349794"/>